<name>A0A9Q3J9F1_9BASI</name>
<dbReference type="Proteomes" id="UP000765509">
    <property type="component" value="Unassembled WGS sequence"/>
</dbReference>
<proteinExistence type="predicted"/>
<evidence type="ECO:0000313" key="2">
    <source>
        <dbReference type="Proteomes" id="UP000765509"/>
    </source>
</evidence>
<reference evidence="1" key="1">
    <citation type="submission" date="2021-03" db="EMBL/GenBank/DDBJ databases">
        <title>Draft genome sequence of rust myrtle Austropuccinia psidii MF-1, a brazilian biotype.</title>
        <authorList>
            <person name="Quecine M.C."/>
            <person name="Pachon D.M.R."/>
            <person name="Bonatelli M.L."/>
            <person name="Correr F.H."/>
            <person name="Franceschini L.M."/>
            <person name="Leite T.F."/>
            <person name="Margarido G.R.A."/>
            <person name="Almeida C.A."/>
            <person name="Ferrarezi J.A."/>
            <person name="Labate C.A."/>
        </authorList>
    </citation>
    <scope>NUCLEOTIDE SEQUENCE</scope>
    <source>
        <strain evidence="1">MF-1</strain>
    </source>
</reference>
<dbReference type="AlphaFoldDB" id="A0A9Q3J9F1"/>
<dbReference type="EMBL" id="AVOT02065836">
    <property type="protein sequence ID" value="MBW0557807.1"/>
    <property type="molecule type" value="Genomic_DNA"/>
</dbReference>
<evidence type="ECO:0000313" key="1">
    <source>
        <dbReference type="EMBL" id="MBW0557807.1"/>
    </source>
</evidence>
<comment type="caution">
    <text evidence="1">The sequence shown here is derived from an EMBL/GenBank/DDBJ whole genome shotgun (WGS) entry which is preliminary data.</text>
</comment>
<sequence length="119" mass="13305">MAPTEIYAFNKAYDGFKSVRVIEPPYINCQKKGLPCVESATARSTRCLFCNLGKRNCSQANHRFTDNPGRFWSSIKKGGRFGMEAPVYEPPASDATSGHFNLTGSRMRCVQQWTKTNSS</sequence>
<gene>
    <name evidence="1" type="ORF">O181_097522</name>
</gene>
<keyword evidence="2" id="KW-1185">Reference proteome</keyword>
<organism evidence="1 2">
    <name type="scientific">Austropuccinia psidii MF-1</name>
    <dbReference type="NCBI Taxonomy" id="1389203"/>
    <lineage>
        <taxon>Eukaryota</taxon>
        <taxon>Fungi</taxon>
        <taxon>Dikarya</taxon>
        <taxon>Basidiomycota</taxon>
        <taxon>Pucciniomycotina</taxon>
        <taxon>Pucciniomycetes</taxon>
        <taxon>Pucciniales</taxon>
        <taxon>Sphaerophragmiaceae</taxon>
        <taxon>Austropuccinia</taxon>
    </lineage>
</organism>
<protein>
    <submittedName>
        <fullName evidence="1">Uncharacterized protein</fullName>
    </submittedName>
</protein>
<accession>A0A9Q3J9F1</accession>